<dbReference type="PANTHER" id="PTHR30221:SF1">
    <property type="entry name" value="SMALL-CONDUCTANCE MECHANOSENSITIVE CHANNEL"/>
    <property type="match status" value="1"/>
</dbReference>
<dbReference type="GO" id="GO:0008381">
    <property type="term" value="F:mechanosensitive monoatomic ion channel activity"/>
    <property type="evidence" value="ECO:0007669"/>
    <property type="project" value="InterPro"/>
</dbReference>
<protein>
    <submittedName>
        <fullName evidence="10">Mechanosensitive ion channel family protein</fullName>
    </submittedName>
</protein>
<evidence type="ECO:0000256" key="5">
    <source>
        <dbReference type="ARBA" id="ARBA00022989"/>
    </source>
</evidence>
<feature type="transmembrane region" description="Helical" evidence="7">
    <location>
        <begin position="79"/>
        <end position="100"/>
    </location>
</feature>
<gene>
    <name evidence="10" type="ORF">C7Y71_009350</name>
</gene>
<comment type="similarity">
    <text evidence="2">Belongs to the MscS (TC 1.A.23) family.</text>
</comment>
<dbReference type="Gene3D" id="1.10.287.1260">
    <property type="match status" value="1"/>
</dbReference>
<comment type="subcellular location">
    <subcellularLocation>
        <location evidence="1">Cell membrane</location>
        <topology evidence="1">Multi-pass membrane protein</topology>
    </subcellularLocation>
</comment>
<evidence type="ECO:0000256" key="1">
    <source>
        <dbReference type="ARBA" id="ARBA00004651"/>
    </source>
</evidence>
<reference evidence="10 11" key="1">
    <citation type="submission" date="2018-11" db="EMBL/GenBank/DDBJ databases">
        <authorList>
            <person name="Na S.W."/>
            <person name="Baik M."/>
        </authorList>
    </citation>
    <scope>NUCLEOTIDE SEQUENCE [LARGE SCALE GENOMIC DNA]</scope>
    <source>
        <strain evidence="10 11">E39</strain>
    </source>
</reference>
<feature type="domain" description="Mechanosensitive ion channel MscS" evidence="8">
    <location>
        <begin position="163"/>
        <end position="228"/>
    </location>
</feature>
<dbReference type="Proteomes" id="UP000249375">
    <property type="component" value="Chromosome"/>
</dbReference>
<dbReference type="SUPFAM" id="SSF82861">
    <property type="entry name" value="Mechanosensitive channel protein MscS (YggB), transmembrane region"/>
    <property type="match status" value="1"/>
</dbReference>
<evidence type="ECO:0000256" key="6">
    <source>
        <dbReference type="ARBA" id="ARBA00023136"/>
    </source>
</evidence>
<keyword evidence="3" id="KW-1003">Cell membrane</keyword>
<dbReference type="Pfam" id="PF00924">
    <property type="entry name" value="MS_channel_2nd"/>
    <property type="match status" value="1"/>
</dbReference>
<sequence length="328" mass="36580">MRLSVVFPVTMSNTFITELLCKAKIMLNQNKIRIFAAQNNNRIMPLEIETIPKELPSTDQMTSLLDKLMDIGVSAGKNIIVAIIIIVVGRLIIKFINRLIRRMLEKTKIDAAVQSFIRSLANMVLMTLLVISAIGALGIETTSFAALLASGAVAVGMALSGNLQNFSGGIIILIFKPYRVGDFIEVDGKTGKVEEIQIFHTILRQIDNQIIYIPNSTMSTATIINKTREGTRRIEWTIGVAYGTDLKEVETAVNDVLDKNEYILKEPAWSVMVNEMADSSVSLSIYAWVKSEDVIIAKSVIYAEIYRQFQQKGIEIPFPQRTVHIVKE</sequence>
<evidence type="ECO:0000256" key="7">
    <source>
        <dbReference type="SAM" id="Phobius"/>
    </source>
</evidence>
<feature type="transmembrane region" description="Helical" evidence="7">
    <location>
        <begin position="145"/>
        <end position="175"/>
    </location>
</feature>
<proteinExistence type="inferred from homology"/>
<dbReference type="InterPro" id="IPR011066">
    <property type="entry name" value="MscS_channel_C_sf"/>
</dbReference>
<evidence type="ECO:0000256" key="2">
    <source>
        <dbReference type="ARBA" id="ARBA00008017"/>
    </source>
</evidence>
<dbReference type="OrthoDB" id="9809206at2"/>
<evidence type="ECO:0000313" key="11">
    <source>
        <dbReference type="Proteomes" id="UP000249375"/>
    </source>
</evidence>
<dbReference type="InterPro" id="IPR010920">
    <property type="entry name" value="LSM_dom_sf"/>
</dbReference>
<dbReference type="Pfam" id="PF21082">
    <property type="entry name" value="MS_channel_3rd"/>
    <property type="match status" value="1"/>
</dbReference>
<dbReference type="KEGG" id="alq:C7Y71_009350"/>
<evidence type="ECO:0000256" key="4">
    <source>
        <dbReference type="ARBA" id="ARBA00022692"/>
    </source>
</evidence>
<feature type="domain" description="Mechanosensitive ion channel MscS C-terminal" evidence="9">
    <location>
        <begin position="234"/>
        <end position="316"/>
    </location>
</feature>
<dbReference type="InterPro" id="IPR006685">
    <property type="entry name" value="MscS_channel_2nd"/>
</dbReference>
<dbReference type="InterPro" id="IPR011014">
    <property type="entry name" value="MscS_channel_TM-2"/>
</dbReference>
<evidence type="ECO:0000313" key="10">
    <source>
        <dbReference type="EMBL" id="QFQ13200.1"/>
    </source>
</evidence>
<dbReference type="EMBL" id="CP033459">
    <property type="protein sequence ID" value="QFQ13200.1"/>
    <property type="molecule type" value="Genomic_DNA"/>
</dbReference>
<organism evidence="10 11">
    <name type="scientific">Pseudoprevotella muciniphila</name>
    <dbReference type="NCBI Taxonomy" id="2133944"/>
    <lineage>
        <taxon>Bacteria</taxon>
        <taxon>Pseudomonadati</taxon>
        <taxon>Bacteroidota</taxon>
        <taxon>Bacteroidia</taxon>
        <taxon>Bacteroidales</taxon>
        <taxon>Prevotellaceae</taxon>
        <taxon>Pseudoprevotella</taxon>
    </lineage>
</organism>
<dbReference type="InterPro" id="IPR023408">
    <property type="entry name" value="MscS_beta-dom_sf"/>
</dbReference>
<keyword evidence="11" id="KW-1185">Reference proteome</keyword>
<dbReference type="Gene3D" id="3.30.70.100">
    <property type="match status" value="1"/>
</dbReference>
<keyword evidence="5 7" id="KW-1133">Transmembrane helix</keyword>
<dbReference type="InterPro" id="IPR045275">
    <property type="entry name" value="MscS_archaea/bacteria_type"/>
</dbReference>
<accession>A0A5P8E8H9</accession>
<keyword evidence="4 7" id="KW-0812">Transmembrane</keyword>
<dbReference type="InterPro" id="IPR008910">
    <property type="entry name" value="MSC_TM_helix"/>
</dbReference>
<dbReference type="SUPFAM" id="SSF82689">
    <property type="entry name" value="Mechanosensitive channel protein MscS (YggB), C-terminal domain"/>
    <property type="match status" value="1"/>
</dbReference>
<evidence type="ECO:0000259" key="8">
    <source>
        <dbReference type="Pfam" id="PF00924"/>
    </source>
</evidence>
<dbReference type="AlphaFoldDB" id="A0A5P8E8H9"/>
<dbReference type="InterPro" id="IPR049278">
    <property type="entry name" value="MS_channel_C"/>
</dbReference>
<feature type="transmembrane region" description="Helical" evidence="7">
    <location>
        <begin position="120"/>
        <end position="139"/>
    </location>
</feature>
<keyword evidence="6 7" id="KW-0472">Membrane</keyword>
<dbReference type="Gene3D" id="2.30.30.60">
    <property type="match status" value="1"/>
</dbReference>
<name>A0A5P8E8H9_9BACT</name>
<dbReference type="SUPFAM" id="SSF50182">
    <property type="entry name" value="Sm-like ribonucleoproteins"/>
    <property type="match status" value="1"/>
</dbReference>
<dbReference type="Pfam" id="PF05552">
    <property type="entry name" value="MS_channel_1st_1"/>
    <property type="match status" value="1"/>
</dbReference>
<dbReference type="PANTHER" id="PTHR30221">
    <property type="entry name" value="SMALL-CONDUCTANCE MECHANOSENSITIVE CHANNEL"/>
    <property type="match status" value="1"/>
</dbReference>
<evidence type="ECO:0000259" key="9">
    <source>
        <dbReference type="Pfam" id="PF21082"/>
    </source>
</evidence>
<evidence type="ECO:0000256" key="3">
    <source>
        <dbReference type="ARBA" id="ARBA00022475"/>
    </source>
</evidence>
<dbReference type="GO" id="GO:0005886">
    <property type="term" value="C:plasma membrane"/>
    <property type="evidence" value="ECO:0007669"/>
    <property type="project" value="UniProtKB-SubCell"/>
</dbReference>